<dbReference type="Proteomes" id="UP001607302">
    <property type="component" value="Unassembled WGS sequence"/>
</dbReference>
<proteinExistence type="predicted"/>
<dbReference type="AlphaFoldDB" id="A0ABD2A838"/>
<gene>
    <name evidence="1" type="ORF">V1478_013571</name>
</gene>
<comment type="caution">
    <text evidence="1">The sequence shown here is derived from an EMBL/GenBank/DDBJ whole genome shotgun (WGS) entry which is preliminary data.</text>
</comment>
<name>A0ABD2A838_VESSQ</name>
<sequence>MQQQYCVYIAHDNKILINVGSGSQAAINLALHEVSEVFTTFGHQKTTVFGQHQVEIALRFMTVRNHTRKHILGKLKDRIIELIRKLEAKRFIDRLILIDGAPQHLKNLYNLYNNNCIHHHRNTS</sequence>
<organism evidence="1 2">
    <name type="scientific">Vespula squamosa</name>
    <name type="common">Southern yellow jacket</name>
    <name type="synonym">Wasp</name>
    <dbReference type="NCBI Taxonomy" id="30214"/>
    <lineage>
        <taxon>Eukaryota</taxon>
        <taxon>Metazoa</taxon>
        <taxon>Ecdysozoa</taxon>
        <taxon>Arthropoda</taxon>
        <taxon>Hexapoda</taxon>
        <taxon>Insecta</taxon>
        <taxon>Pterygota</taxon>
        <taxon>Neoptera</taxon>
        <taxon>Endopterygota</taxon>
        <taxon>Hymenoptera</taxon>
        <taxon>Apocrita</taxon>
        <taxon>Aculeata</taxon>
        <taxon>Vespoidea</taxon>
        <taxon>Vespidae</taxon>
        <taxon>Vespinae</taxon>
        <taxon>Vespula</taxon>
    </lineage>
</organism>
<evidence type="ECO:0000313" key="2">
    <source>
        <dbReference type="Proteomes" id="UP001607302"/>
    </source>
</evidence>
<protein>
    <submittedName>
        <fullName evidence="1">Fatty acid synthase-like</fullName>
    </submittedName>
</protein>
<accession>A0ABD2A838</accession>
<dbReference type="EMBL" id="JAUDFV010000154">
    <property type="protein sequence ID" value="KAL2715895.1"/>
    <property type="molecule type" value="Genomic_DNA"/>
</dbReference>
<keyword evidence="2" id="KW-1185">Reference proteome</keyword>
<reference evidence="1 2" key="1">
    <citation type="journal article" date="2024" name="Ann. Entomol. Soc. Am.">
        <title>Genomic analyses of the southern and eastern yellowjacket wasps (Hymenoptera: Vespidae) reveal evolutionary signatures of social life.</title>
        <authorList>
            <person name="Catto M.A."/>
            <person name="Caine P.B."/>
            <person name="Orr S.E."/>
            <person name="Hunt B.G."/>
            <person name="Goodisman M.A.D."/>
        </authorList>
    </citation>
    <scope>NUCLEOTIDE SEQUENCE [LARGE SCALE GENOMIC DNA]</scope>
    <source>
        <strain evidence="1">233</strain>
        <tissue evidence="1">Head and thorax</tissue>
    </source>
</reference>
<evidence type="ECO:0000313" key="1">
    <source>
        <dbReference type="EMBL" id="KAL2715895.1"/>
    </source>
</evidence>